<dbReference type="Gene3D" id="3.30.530.20">
    <property type="match status" value="1"/>
</dbReference>
<dbReference type="SUPFAM" id="SSF55961">
    <property type="entry name" value="Bet v1-like"/>
    <property type="match status" value="1"/>
</dbReference>
<name>A0ABP5CVG3_9MICO</name>
<keyword evidence="4" id="KW-1185">Reference proteome</keyword>
<feature type="domain" description="Activator of Hsp90 ATPase homologue 1/2-like C-terminal" evidence="2">
    <location>
        <begin position="21"/>
        <end position="159"/>
    </location>
</feature>
<organism evidence="3 4">
    <name type="scientific">Microbacterium deminutum</name>
    <dbReference type="NCBI Taxonomy" id="344164"/>
    <lineage>
        <taxon>Bacteria</taxon>
        <taxon>Bacillati</taxon>
        <taxon>Actinomycetota</taxon>
        <taxon>Actinomycetes</taxon>
        <taxon>Micrococcales</taxon>
        <taxon>Microbacteriaceae</taxon>
        <taxon>Microbacterium</taxon>
    </lineage>
</organism>
<dbReference type="Pfam" id="PF08327">
    <property type="entry name" value="AHSA1"/>
    <property type="match status" value="1"/>
</dbReference>
<evidence type="ECO:0000259" key="2">
    <source>
        <dbReference type="Pfam" id="PF08327"/>
    </source>
</evidence>
<dbReference type="EMBL" id="BAAAOG010000009">
    <property type="protein sequence ID" value="GAA1967664.1"/>
    <property type="molecule type" value="Genomic_DNA"/>
</dbReference>
<sequence length="166" mass="18333">MTGSTAITREALGLTLSRTFDAPRERVFRALSLESELMRWWGPPSYPVVACTVDFRPGGIWHYCLRGPAGDEVWARAVYRDIREPALVSYDETSSDAAGTVTTDRPGAFVTIRLSPAPDGGTRFEARLQYTDASDRDRAVRYGVERGFSAALGLLENHLRMTTTAS</sequence>
<evidence type="ECO:0000256" key="1">
    <source>
        <dbReference type="ARBA" id="ARBA00006817"/>
    </source>
</evidence>
<dbReference type="InterPro" id="IPR023393">
    <property type="entry name" value="START-like_dom_sf"/>
</dbReference>
<reference evidence="4" key="1">
    <citation type="journal article" date="2019" name="Int. J. Syst. Evol. Microbiol.">
        <title>The Global Catalogue of Microorganisms (GCM) 10K type strain sequencing project: providing services to taxonomists for standard genome sequencing and annotation.</title>
        <authorList>
            <consortium name="The Broad Institute Genomics Platform"/>
            <consortium name="The Broad Institute Genome Sequencing Center for Infectious Disease"/>
            <person name="Wu L."/>
            <person name="Ma J."/>
        </authorList>
    </citation>
    <scope>NUCLEOTIDE SEQUENCE [LARGE SCALE GENOMIC DNA]</scope>
    <source>
        <strain evidence="4">JCM 14901</strain>
    </source>
</reference>
<evidence type="ECO:0000313" key="4">
    <source>
        <dbReference type="Proteomes" id="UP001499933"/>
    </source>
</evidence>
<comment type="similarity">
    <text evidence="1">Belongs to the AHA1 family.</text>
</comment>
<dbReference type="RefSeq" id="WP_344096813.1">
    <property type="nucleotide sequence ID" value="NZ_BAAAOG010000009.1"/>
</dbReference>
<dbReference type="CDD" id="cd07814">
    <property type="entry name" value="SRPBCC_CalC_Aha1-like"/>
    <property type="match status" value="1"/>
</dbReference>
<evidence type="ECO:0000313" key="3">
    <source>
        <dbReference type="EMBL" id="GAA1967664.1"/>
    </source>
</evidence>
<gene>
    <name evidence="3" type="ORF">GCM10009776_33380</name>
</gene>
<dbReference type="Proteomes" id="UP001499933">
    <property type="component" value="Unassembled WGS sequence"/>
</dbReference>
<dbReference type="InterPro" id="IPR013538">
    <property type="entry name" value="ASHA1/2-like_C"/>
</dbReference>
<proteinExistence type="inferred from homology"/>
<protein>
    <submittedName>
        <fullName evidence="3">SRPBCC domain-containing protein</fullName>
    </submittedName>
</protein>
<comment type="caution">
    <text evidence="3">The sequence shown here is derived from an EMBL/GenBank/DDBJ whole genome shotgun (WGS) entry which is preliminary data.</text>
</comment>
<accession>A0ABP5CVG3</accession>